<dbReference type="Gene3D" id="2.40.70.10">
    <property type="entry name" value="Acid Proteases"/>
    <property type="match status" value="1"/>
</dbReference>
<dbReference type="InterPro" id="IPR001969">
    <property type="entry name" value="Aspartic_peptidase_AS"/>
</dbReference>
<dbReference type="GO" id="GO:0006508">
    <property type="term" value="P:proteolysis"/>
    <property type="evidence" value="ECO:0007669"/>
    <property type="project" value="InterPro"/>
</dbReference>
<dbReference type="AlphaFoldDB" id="A0A8J2QHB4"/>
<dbReference type="GO" id="GO:0008270">
    <property type="term" value="F:zinc ion binding"/>
    <property type="evidence" value="ECO:0007669"/>
    <property type="project" value="UniProtKB-KW"/>
</dbReference>
<organism evidence="10 11">
    <name type="scientific">Danaus chrysippus</name>
    <name type="common">African queen</name>
    <dbReference type="NCBI Taxonomy" id="151541"/>
    <lineage>
        <taxon>Eukaryota</taxon>
        <taxon>Metazoa</taxon>
        <taxon>Ecdysozoa</taxon>
        <taxon>Arthropoda</taxon>
        <taxon>Hexapoda</taxon>
        <taxon>Insecta</taxon>
        <taxon>Pterygota</taxon>
        <taxon>Neoptera</taxon>
        <taxon>Endopterygota</taxon>
        <taxon>Lepidoptera</taxon>
        <taxon>Glossata</taxon>
        <taxon>Ditrysia</taxon>
        <taxon>Papilionoidea</taxon>
        <taxon>Nymphalidae</taxon>
        <taxon>Danainae</taxon>
        <taxon>Danaini</taxon>
        <taxon>Danaina</taxon>
        <taxon>Danaus</taxon>
        <taxon>Anosia</taxon>
    </lineage>
</organism>
<evidence type="ECO:0000259" key="8">
    <source>
        <dbReference type="PROSITE" id="PS50158"/>
    </source>
</evidence>
<dbReference type="PANTHER" id="PTHR37984">
    <property type="entry name" value="PROTEIN CBG26694"/>
    <property type="match status" value="1"/>
</dbReference>
<dbReference type="PANTHER" id="PTHR37984:SF5">
    <property type="entry name" value="PROTEIN NYNRIN-LIKE"/>
    <property type="match status" value="1"/>
</dbReference>
<evidence type="ECO:0000256" key="2">
    <source>
        <dbReference type="ARBA" id="ARBA00022695"/>
    </source>
</evidence>
<keyword evidence="6" id="KW-0862">Zinc</keyword>
<dbReference type="Pfam" id="PF00077">
    <property type="entry name" value="RVP"/>
    <property type="match status" value="1"/>
</dbReference>
<keyword evidence="6" id="KW-0863">Zinc-finger</keyword>
<dbReference type="PROSITE" id="PS00141">
    <property type="entry name" value="ASP_PROTEASE"/>
    <property type="match status" value="1"/>
</dbReference>
<dbReference type="SMART" id="SM00343">
    <property type="entry name" value="ZnF_C2HC"/>
    <property type="match status" value="2"/>
</dbReference>
<evidence type="ECO:0000256" key="4">
    <source>
        <dbReference type="ARBA" id="ARBA00022759"/>
    </source>
</evidence>
<keyword evidence="6" id="KW-0479">Metal-binding</keyword>
<evidence type="ECO:0000256" key="1">
    <source>
        <dbReference type="ARBA" id="ARBA00022679"/>
    </source>
</evidence>
<dbReference type="PROSITE" id="PS50175">
    <property type="entry name" value="ASP_PROT_RETROV"/>
    <property type="match status" value="1"/>
</dbReference>
<comment type="caution">
    <text evidence="10">The sequence shown here is derived from an EMBL/GenBank/DDBJ whole genome shotgun (WGS) entry which is preliminary data.</text>
</comment>
<dbReference type="GO" id="GO:0004190">
    <property type="term" value="F:aspartic-type endopeptidase activity"/>
    <property type="evidence" value="ECO:0007669"/>
    <property type="project" value="InterPro"/>
</dbReference>
<gene>
    <name evidence="10" type="ORF">DCHRY22_LOCUS4182</name>
</gene>
<feature type="domain" description="CCHC-type" evidence="8">
    <location>
        <begin position="245"/>
        <end position="260"/>
    </location>
</feature>
<dbReference type="InterPro" id="IPR001995">
    <property type="entry name" value="Peptidase_A2_cat"/>
</dbReference>
<dbReference type="Proteomes" id="UP000789524">
    <property type="component" value="Unassembled WGS sequence"/>
</dbReference>
<proteinExistence type="predicted"/>
<dbReference type="CDD" id="cd00303">
    <property type="entry name" value="retropepsin_like"/>
    <property type="match status" value="1"/>
</dbReference>
<feature type="domain" description="Peptidase A2" evidence="9">
    <location>
        <begin position="338"/>
        <end position="417"/>
    </location>
</feature>
<evidence type="ECO:0000256" key="6">
    <source>
        <dbReference type="PROSITE-ProRule" id="PRU00047"/>
    </source>
</evidence>
<dbReference type="GO" id="GO:0016779">
    <property type="term" value="F:nucleotidyltransferase activity"/>
    <property type="evidence" value="ECO:0007669"/>
    <property type="project" value="UniProtKB-KW"/>
</dbReference>
<keyword evidence="3" id="KW-0540">Nuclease</keyword>
<evidence type="ECO:0000313" key="10">
    <source>
        <dbReference type="EMBL" id="CAG9562924.1"/>
    </source>
</evidence>
<accession>A0A8J2QHB4</accession>
<keyword evidence="11" id="KW-1185">Reference proteome</keyword>
<keyword evidence="1" id="KW-0808">Transferase</keyword>
<dbReference type="GO" id="GO:0003676">
    <property type="term" value="F:nucleic acid binding"/>
    <property type="evidence" value="ECO:0007669"/>
    <property type="project" value="InterPro"/>
</dbReference>
<evidence type="ECO:0000256" key="5">
    <source>
        <dbReference type="ARBA" id="ARBA00022801"/>
    </source>
</evidence>
<dbReference type="InterPro" id="IPR001878">
    <property type="entry name" value="Znf_CCHC"/>
</dbReference>
<keyword evidence="5" id="KW-0378">Hydrolase</keyword>
<dbReference type="PROSITE" id="PS50158">
    <property type="entry name" value="ZF_CCHC"/>
    <property type="match status" value="1"/>
</dbReference>
<evidence type="ECO:0000256" key="7">
    <source>
        <dbReference type="SAM" id="MobiDB-lite"/>
    </source>
</evidence>
<dbReference type="SUPFAM" id="SSF57756">
    <property type="entry name" value="Retrovirus zinc finger-like domains"/>
    <property type="match status" value="1"/>
</dbReference>
<keyword evidence="4" id="KW-0255">Endonuclease</keyword>
<sequence>MNQRHQPVPGNGATMALLANTFKDTMCEMMVQMSQENRAVLAEMLKALKPEETRSIRISDVYFPSFDPDKGTDVREWVDLITRTQAEYNLKDHEVRLKAAGVLKGRAQSWADDCLLRTTTWSEMREDMLQTFEPESRYFSDVLKFRRYSINDADSIPEYISNVWKMFKKIVKPNPTEQDAVEFVIGSIKEDDLRTELLNAKCLSVPELIAIAKTMRKRKLPSTHDRFQNKKVKSDDSRSDQSITCFVCGKQGHRARWCNQNAIARTRTEQHHQSIPSTSDANKNREKRSKECTYCSIPGHTYETCFKRLNAEKNINFCQVQNNDMKNGVVVKIGNKHFQAMFDSGADCSLVRESTALSLPGSRTNKTTYLKGIGPVPAISFSQVTSVCYINDMHLELDFHIVLDHELPADILIGRDILKIPGLKVTMSHSGVTMTRDEQHKTAANIWQLSSSSIDTDLKNKDEIDRLMTVLRKYEDYFREGHTPIELLTGKRGCVPPELLNLIDERNERIDPEMLKKSVLARMTEQATKDEARYNRGKAKVNRFEKGEYVLLKEPPRLGTKLSPKYDGPFEVRKVLPHDRYEIRKINGRGRARKVCHEQLRSAPKFGVQNDVAISAINKDVEASSSKDE</sequence>
<dbReference type="InterPro" id="IPR018061">
    <property type="entry name" value="Retropepsins"/>
</dbReference>
<dbReference type="InterPro" id="IPR036875">
    <property type="entry name" value="Znf_CCHC_sf"/>
</dbReference>
<dbReference type="OrthoDB" id="417598at2759"/>
<dbReference type="SUPFAM" id="SSF50630">
    <property type="entry name" value="Acid proteases"/>
    <property type="match status" value="1"/>
</dbReference>
<dbReference type="GO" id="GO:0004519">
    <property type="term" value="F:endonuclease activity"/>
    <property type="evidence" value="ECO:0007669"/>
    <property type="project" value="UniProtKB-KW"/>
</dbReference>
<keyword evidence="2" id="KW-0548">Nucleotidyltransferase</keyword>
<feature type="region of interest" description="Disordered" evidence="7">
    <location>
        <begin position="266"/>
        <end position="285"/>
    </location>
</feature>
<evidence type="ECO:0000256" key="3">
    <source>
        <dbReference type="ARBA" id="ARBA00022722"/>
    </source>
</evidence>
<evidence type="ECO:0000313" key="11">
    <source>
        <dbReference type="Proteomes" id="UP000789524"/>
    </source>
</evidence>
<dbReference type="EMBL" id="CAKASE010000049">
    <property type="protein sequence ID" value="CAG9562924.1"/>
    <property type="molecule type" value="Genomic_DNA"/>
</dbReference>
<dbReference type="InterPro" id="IPR021109">
    <property type="entry name" value="Peptidase_aspartic_dom_sf"/>
</dbReference>
<evidence type="ECO:0000259" key="9">
    <source>
        <dbReference type="PROSITE" id="PS50175"/>
    </source>
</evidence>
<protein>
    <submittedName>
        <fullName evidence="10">(African queen) hypothetical protein</fullName>
    </submittedName>
</protein>
<reference evidence="10" key="1">
    <citation type="submission" date="2021-09" db="EMBL/GenBank/DDBJ databases">
        <authorList>
            <person name="Martin H S."/>
        </authorList>
    </citation>
    <scope>NUCLEOTIDE SEQUENCE</scope>
</reference>
<dbReference type="InterPro" id="IPR050951">
    <property type="entry name" value="Retrovirus_Pol_polyprotein"/>
</dbReference>
<dbReference type="Gene3D" id="4.10.60.10">
    <property type="entry name" value="Zinc finger, CCHC-type"/>
    <property type="match status" value="1"/>
</dbReference>
<name>A0A8J2QHB4_9NEOP</name>